<dbReference type="RefSeq" id="WP_379716191.1">
    <property type="nucleotide sequence ID" value="NZ_JBHTBS010000016.1"/>
</dbReference>
<gene>
    <name evidence="10" type="ORF">ACFQY0_19655</name>
</gene>
<evidence type="ECO:0000256" key="7">
    <source>
        <dbReference type="PROSITE-ProRule" id="PRU01091"/>
    </source>
</evidence>
<keyword evidence="3" id="KW-0805">Transcription regulation</keyword>
<evidence type="ECO:0000256" key="5">
    <source>
        <dbReference type="ARBA" id="ARBA00023163"/>
    </source>
</evidence>
<dbReference type="InterPro" id="IPR039420">
    <property type="entry name" value="WalR-like"/>
</dbReference>
<keyword evidence="5" id="KW-0804">Transcription</keyword>
<dbReference type="InterPro" id="IPR001789">
    <property type="entry name" value="Sig_transdc_resp-reg_receiver"/>
</dbReference>
<protein>
    <submittedName>
        <fullName evidence="10">Response regulator transcription factor</fullName>
    </submittedName>
</protein>
<dbReference type="PANTHER" id="PTHR48111">
    <property type="entry name" value="REGULATOR OF RPOS"/>
    <property type="match status" value="1"/>
</dbReference>
<dbReference type="CDD" id="cd19935">
    <property type="entry name" value="REC_OmpR_CusR-like"/>
    <property type="match status" value="1"/>
</dbReference>
<dbReference type="SMART" id="SM00448">
    <property type="entry name" value="REC"/>
    <property type="match status" value="1"/>
</dbReference>
<evidence type="ECO:0000259" key="8">
    <source>
        <dbReference type="PROSITE" id="PS50110"/>
    </source>
</evidence>
<dbReference type="Gene3D" id="3.40.50.2300">
    <property type="match status" value="1"/>
</dbReference>
<comment type="caution">
    <text evidence="10">The sequence shown here is derived from an EMBL/GenBank/DDBJ whole genome shotgun (WGS) entry which is preliminary data.</text>
</comment>
<organism evidence="10 11">
    <name type="scientific">Haloferula chungangensis</name>
    <dbReference type="NCBI Taxonomy" id="1048331"/>
    <lineage>
        <taxon>Bacteria</taxon>
        <taxon>Pseudomonadati</taxon>
        <taxon>Verrucomicrobiota</taxon>
        <taxon>Verrucomicrobiia</taxon>
        <taxon>Verrucomicrobiales</taxon>
        <taxon>Verrucomicrobiaceae</taxon>
        <taxon>Haloferula</taxon>
    </lineage>
</organism>
<dbReference type="InterPro" id="IPR036388">
    <property type="entry name" value="WH-like_DNA-bd_sf"/>
</dbReference>
<keyword evidence="1 6" id="KW-0597">Phosphoprotein</keyword>
<dbReference type="CDD" id="cd00383">
    <property type="entry name" value="trans_reg_C"/>
    <property type="match status" value="1"/>
</dbReference>
<dbReference type="SMART" id="SM00862">
    <property type="entry name" value="Trans_reg_C"/>
    <property type="match status" value="1"/>
</dbReference>
<feature type="domain" description="Response regulatory" evidence="8">
    <location>
        <begin position="2"/>
        <end position="116"/>
    </location>
</feature>
<accession>A0ABW2LDL3</accession>
<evidence type="ECO:0000256" key="4">
    <source>
        <dbReference type="ARBA" id="ARBA00023125"/>
    </source>
</evidence>
<dbReference type="SUPFAM" id="SSF52172">
    <property type="entry name" value="CheY-like"/>
    <property type="match status" value="1"/>
</dbReference>
<dbReference type="PROSITE" id="PS50110">
    <property type="entry name" value="RESPONSE_REGULATORY"/>
    <property type="match status" value="1"/>
</dbReference>
<evidence type="ECO:0000256" key="3">
    <source>
        <dbReference type="ARBA" id="ARBA00023015"/>
    </source>
</evidence>
<dbReference type="PROSITE" id="PS51755">
    <property type="entry name" value="OMPR_PHOB"/>
    <property type="match status" value="1"/>
</dbReference>
<dbReference type="Proteomes" id="UP001596472">
    <property type="component" value="Unassembled WGS sequence"/>
</dbReference>
<dbReference type="EMBL" id="JBHTBS010000016">
    <property type="protein sequence ID" value="MFC7339418.1"/>
    <property type="molecule type" value="Genomic_DNA"/>
</dbReference>
<feature type="DNA-binding region" description="OmpR/PhoB-type" evidence="7">
    <location>
        <begin position="122"/>
        <end position="224"/>
    </location>
</feature>
<keyword evidence="11" id="KW-1185">Reference proteome</keyword>
<feature type="domain" description="OmpR/PhoB-type" evidence="9">
    <location>
        <begin position="122"/>
        <end position="224"/>
    </location>
</feature>
<dbReference type="Gene3D" id="1.10.10.10">
    <property type="entry name" value="Winged helix-like DNA-binding domain superfamily/Winged helix DNA-binding domain"/>
    <property type="match status" value="1"/>
</dbReference>
<evidence type="ECO:0000256" key="1">
    <source>
        <dbReference type="ARBA" id="ARBA00022553"/>
    </source>
</evidence>
<proteinExistence type="predicted"/>
<dbReference type="Pfam" id="PF00486">
    <property type="entry name" value="Trans_reg_C"/>
    <property type="match status" value="1"/>
</dbReference>
<name>A0ABW2LDL3_9BACT</name>
<reference evidence="11" key="1">
    <citation type="journal article" date="2019" name="Int. J. Syst. Evol. Microbiol.">
        <title>The Global Catalogue of Microorganisms (GCM) 10K type strain sequencing project: providing services to taxonomists for standard genome sequencing and annotation.</title>
        <authorList>
            <consortium name="The Broad Institute Genomics Platform"/>
            <consortium name="The Broad Institute Genome Sequencing Center for Infectious Disease"/>
            <person name="Wu L."/>
            <person name="Ma J."/>
        </authorList>
    </citation>
    <scope>NUCLEOTIDE SEQUENCE [LARGE SCALE GENOMIC DNA]</scope>
    <source>
        <strain evidence="11">CGMCC 4.1467</strain>
    </source>
</reference>
<keyword evidence="4 7" id="KW-0238">DNA-binding</keyword>
<dbReference type="InterPro" id="IPR001867">
    <property type="entry name" value="OmpR/PhoB-type_DNA-bd"/>
</dbReference>
<evidence type="ECO:0000256" key="2">
    <source>
        <dbReference type="ARBA" id="ARBA00023012"/>
    </source>
</evidence>
<evidence type="ECO:0000313" key="11">
    <source>
        <dbReference type="Proteomes" id="UP001596472"/>
    </source>
</evidence>
<dbReference type="Gene3D" id="6.10.250.690">
    <property type="match status" value="1"/>
</dbReference>
<dbReference type="Pfam" id="PF00072">
    <property type="entry name" value="Response_reg"/>
    <property type="match status" value="1"/>
</dbReference>
<dbReference type="PANTHER" id="PTHR48111:SF22">
    <property type="entry name" value="REGULATOR OF RPOS"/>
    <property type="match status" value="1"/>
</dbReference>
<dbReference type="InterPro" id="IPR011006">
    <property type="entry name" value="CheY-like_superfamily"/>
</dbReference>
<evidence type="ECO:0000259" key="9">
    <source>
        <dbReference type="PROSITE" id="PS51755"/>
    </source>
</evidence>
<feature type="modified residue" description="4-aspartylphosphate" evidence="6">
    <location>
        <position position="51"/>
    </location>
</feature>
<evidence type="ECO:0000256" key="6">
    <source>
        <dbReference type="PROSITE-ProRule" id="PRU00169"/>
    </source>
</evidence>
<keyword evidence="2" id="KW-0902">Two-component regulatory system</keyword>
<sequence length="230" mass="25929">MKILIVEDDAKTAQAIRSGLKAEGYEAFVALTGNDGFERLSSEIFDLVVLDWMLPGKDGISILQSLQDQATKPPILLLTARDHIDDRVLGLDNGADDYLVKPFAFAELLARLRALLRRSGREEVLQRNVADLAIDLQGRRAWRANDEVILTPKEFDLLAYLMRFSGQIVTREMLAREVWREPNRSTPLDNVIDVHLARLRKKIDSEGHTPLVQTVRGVGFVLRSTNDNAR</sequence>
<evidence type="ECO:0000313" key="10">
    <source>
        <dbReference type="EMBL" id="MFC7339418.1"/>
    </source>
</evidence>